<proteinExistence type="predicted"/>
<dbReference type="SMART" id="SM00034">
    <property type="entry name" value="CLECT"/>
    <property type="match status" value="1"/>
</dbReference>
<keyword evidence="1" id="KW-0732">Signal</keyword>
<evidence type="ECO:0000259" key="2">
    <source>
        <dbReference type="PROSITE" id="PS50041"/>
    </source>
</evidence>
<sequence length="266" mass="29856">SLYPVNMALALRTLVLVLTALIELTSASATLAVSSVSQDTDYYDLCESDTDCISTRICKNKTCSDPCPGRCGDHADCGVINHQPLCYCVDGYVGCPYTGCHRPDGYNDTTAGHAATQYCRPCEPCKQCQPCQTVKKDTEECKKSYLVVKKQATWHNAIIECKKLGQELVSIHNNEEWDEVVKAIILSGPLLTGYWTSGLNINQETFIWATSWSQINITKWASNQPNMLYNEENCIAISYIQLYKLEWFAFNCENENTNYICEKCSK</sequence>
<dbReference type="PROSITE" id="PS50041">
    <property type="entry name" value="C_TYPE_LECTIN_2"/>
    <property type="match status" value="1"/>
</dbReference>
<dbReference type="PANTHER" id="PTHR22963">
    <property type="entry name" value="ENDOGLIN-RELATED"/>
    <property type="match status" value="1"/>
</dbReference>
<dbReference type="EMBL" id="GECZ01001428">
    <property type="protein sequence ID" value="JAS68341.1"/>
    <property type="molecule type" value="Transcribed_RNA"/>
</dbReference>
<dbReference type="CDD" id="cd00037">
    <property type="entry name" value="CLECT"/>
    <property type="match status" value="1"/>
</dbReference>
<dbReference type="AlphaFoldDB" id="A0A1B6H108"/>
<dbReference type="InterPro" id="IPR001304">
    <property type="entry name" value="C-type_lectin-like"/>
</dbReference>
<gene>
    <name evidence="3" type="ORF">g.39071</name>
</gene>
<dbReference type="InterPro" id="IPR016186">
    <property type="entry name" value="C-type_lectin-like/link_sf"/>
</dbReference>
<organism evidence="3">
    <name type="scientific">Cuerna arida</name>
    <dbReference type="NCBI Taxonomy" id="1464854"/>
    <lineage>
        <taxon>Eukaryota</taxon>
        <taxon>Metazoa</taxon>
        <taxon>Ecdysozoa</taxon>
        <taxon>Arthropoda</taxon>
        <taxon>Hexapoda</taxon>
        <taxon>Insecta</taxon>
        <taxon>Pterygota</taxon>
        <taxon>Neoptera</taxon>
        <taxon>Paraneoptera</taxon>
        <taxon>Hemiptera</taxon>
        <taxon>Auchenorrhyncha</taxon>
        <taxon>Membracoidea</taxon>
        <taxon>Cicadellidae</taxon>
        <taxon>Cicadellinae</taxon>
        <taxon>Proconiini</taxon>
        <taxon>Cuerna</taxon>
    </lineage>
</organism>
<feature type="chain" id="PRO_5008583979" description="C-type lectin domain-containing protein" evidence="1">
    <location>
        <begin position="28"/>
        <end position="266"/>
    </location>
</feature>
<dbReference type="SUPFAM" id="SSF56436">
    <property type="entry name" value="C-type lectin-like"/>
    <property type="match status" value="1"/>
</dbReference>
<accession>A0A1B6H108</accession>
<dbReference type="InterPro" id="IPR016187">
    <property type="entry name" value="CTDL_fold"/>
</dbReference>
<reference evidence="3" key="1">
    <citation type="submission" date="2015-11" db="EMBL/GenBank/DDBJ databases">
        <title>De novo transcriptome assembly of four potential Pierce s Disease insect vectors from Arizona vineyards.</title>
        <authorList>
            <person name="Tassone E.E."/>
        </authorList>
    </citation>
    <scope>NUCLEOTIDE SEQUENCE</scope>
</reference>
<feature type="domain" description="C-type lectin" evidence="2">
    <location>
        <begin position="145"/>
        <end position="253"/>
    </location>
</feature>
<evidence type="ECO:0000313" key="3">
    <source>
        <dbReference type="EMBL" id="JAS68341.1"/>
    </source>
</evidence>
<protein>
    <recommendedName>
        <fullName evidence="2">C-type lectin domain-containing protein</fullName>
    </recommendedName>
</protein>
<dbReference type="PANTHER" id="PTHR22963:SF39">
    <property type="entry name" value="DUMPY"/>
    <property type="match status" value="1"/>
</dbReference>
<feature type="signal peptide" evidence="1">
    <location>
        <begin position="1"/>
        <end position="27"/>
    </location>
</feature>
<name>A0A1B6H108_9HEMI</name>
<feature type="non-terminal residue" evidence="3">
    <location>
        <position position="1"/>
    </location>
</feature>
<evidence type="ECO:0000256" key="1">
    <source>
        <dbReference type="SAM" id="SignalP"/>
    </source>
</evidence>
<dbReference type="Gene3D" id="3.10.100.10">
    <property type="entry name" value="Mannose-Binding Protein A, subunit A"/>
    <property type="match status" value="1"/>
</dbReference>